<accession>A0ABT6WMI3</accession>
<keyword evidence="3" id="KW-1185">Reference proteome</keyword>
<gene>
    <name evidence="2" type="ORF">QLQ12_20115</name>
</gene>
<feature type="transmembrane region" description="Helical" evidence="1">
    <location>
        <begin position="20"/>
        <end position="42"/>
    </location>
</feature>
<dbReference type="EMBL" id="JASCTH010000012">
    <property type="protein sequence ID" value="MDI6100923.1"/>
    <property type="molecule type" value="Genomic_DNA"/>
</dbReference>
<protein>
    <submittedName>
        <fullName evidence="2">Uncharacterized protein</fullName>
    </submittedName>
</protein>
<organism evidence="2 3">
    <name type="scientific">Actinoplanes sandaracinus</name>
    <dbReference type="NCBI Taxonomy" id="3045177"/>
    <lineage>
        <taxon>Bacteria</taxon>
        <taxon>Bacillati</taxon>
        <taxon>Actinomycetota</taxon>
        <taxon>Actinomycetes</taxon>
        <taxon>Micromonosporales</taxon>
        <taxon>Micromonosporaceae</taxon>
        <taxon>Actinoplanes</taxon>
    </lineage>
</organism>
<evidence type="ECO:0000313" key="2">
    <source>
        <dbReference type="EMBL" id="MDI6100923.1"/>
    </source>
</evidence>
<evidence type="ECO:0000313" key="3">
    <source>
        <dbReference type="Proteomes" id="UP001241758"/>
    </source>
</evidence>
<dbReference type="RefSeq" id="WP_282761750.1">
    <property type="nucleotide sequence ID" value="NZ_JASCTH010000012.1"/>
</dbReference>
<sequence length="58" mass="5886">MARPWQGGATPSLSGDWGHSAAIALVGGLAAGAVVVNVAAAVRGRRHRRHDPLHPAGQ</sequence>
<keyword evidence="1" id="KW-0472">Membrane</keyword>
<evidence type="ECO:0000256" key="1">
    <source>
        <dbReference type="SAM" id="Phobius"/>
    </source>
</evidence>
<keyword evidence="1" id="KW-1133">Transmembrane helix</keyword>
<reference evidence="2 3" key="1">
    <citation type="submission" date="2023-05" db="EMBL/GenBank/DDBJ databases">
        <title>Actinoplanes sp. NEAU-A12 genome sequencing.</title>
        <authorList>
            <person name="Wang Z.-S."/>
        </authorList>
    </citation>
    <scope>NUCLEOTIDE SEQUENCE [LARGE SCALE GENOMIC DNA]</scope>
    <source>
        <strain evidence="2 3">NEAU-A12</strain>
    </source>
</reference>
<dbReference type="Proteomes" id="UP001241758">
    <property type="component" value="Unassembled WGS sequence"/>
</dbReference>
<comment type="caution">
    <text evidence="2">The sequence shown here is derived from an EMBL/GenBank/DDBJ whole genome shotgun (WGS) entry which is preliminary data.</text>
</comment>
<name>A0ABT6WMI3_9ACTN</name>
<keyword evidence="1" id="KW-0812">Transmembrane</keyword>
<proteinExistence type="predicted"/>